<name>A0A832Z9D0_9EURY</name>
<dbReference type="EMBL" id="DQUR01000131">
    <property type="protein sequence ID" value="HIP89093.1"/>
    <property type="molecule type" value="Genomic_DNA"/>
</dbReference>
<evidence type="ECO:0000313" key="1">
    <source>
        <dbReference type="EMBL" id="HIP75258.1"/>
    </source>
</evidence>
<gene>
    <name evidence="1" type="ORF">EYH13_03800</name>
    <name evidence="2" type="ORF">EYH24_03935</name>
</gene>
<organism evidence="1 3">
    <name type="scientific">Thermococcus paralvinellae</name>
    <dbReference type="NCBI Taxonomy" id="582419"/>
    <lineage>
        <taxon>Archaea</taxon>
        <taxon>Methanobacteriati</taxon>
        <taxon>Methanobacteriota</taxon>
        <taxon>Thermococci</taxon>
        <taxon>Thermococcales</taxon>
        <taxon>Thermococcaceae</taxon>
        <taxon>Thermococcus</taxon>
    </lineage>
</organism>
<proteinExistence type="predicted"/>
<reference evidence="1" key="1">
    <citation type="journal article" date="2020" name="ISME J.">
        <title>Gammaproteobacteria mediating utilization of methyl-, sulfur- and petroleum organic compounds in deep ocean hydrothermal plumes.</title>
        <authorList>
            <person name="Zhou Z."/>
            <person name="Liu Y."/>
            <person name="Pan J."/>
            <person name="Cron B.R."/>
            <person name="Toner B.M."/>
            <person name="Anantharaman K."/>
            <person name="Breier J.A."/>
            <person name="Dick G.J."/>
            <person name="Li M."/>
        </authorList>
    </citation>
    <scope>NUCLEOTIDE SEQUENCE</scope>
    <source>
        <strain evidence="1">SZUA-1451</strain>
        <strain evidence="2">SZUA-1476</strain>
    </source>
</reference>
<comment type="caution">
    <text evidence="1">The sequence shown here is derived from an EMBL/GenBank/DDBJ whole genome shotgun (WGS) entry which is preliminary data.</text>
</comment>
<evidence type="ECO:0000313" key="3">
    <source>
        <dbReference type="Proteomes" id="UP000649326"/>
    </source>
</evidence>
<protein>
    <submittedName>
        <fullName evidence="1">Uncharacterized protein</fullName>
    </submittedName>
</protein>
<dbReference type="Proteomes" id="UP000653692">
    <property type="component" value="Unassembled WGS sequence"/>
</dbReference>
<evidence type="ECO:0000313" key="2">
    <source>
        <dbReference type="EMBL" id="HIP89093.1"/>
    </source>
</evidence>
<dbReference type="EMBL" id="DQUG01000156">
    <property type="protein sequence ID" value="HIP75258.1"/>
    <property type="molecule type" value="Genomic_DNA"/>
</dbReference>
<dbReference type="Proteomes" id="UP000649326">
    <property type="component" value="Unassembled WGS sequence"/>
</dbReference>
<dbReference type="AlphaFoldDB" id="A0A832Z9D0"/>
<accession>A0A832Z9D0</accession>
<sequence length="68" mass="7810">MAVEVYFNKHIPVKSWNSTVLSMKFTAPAITPESVIKRAEDLGWKVERMFPKAMHITSLSKKLYIGRT</sequence>